<feature type="non-terminal residue" evidence="1">
    <location>
        <position position="97"/>
    </location>
</feature>
<dbReference type="Pfam" id="PF13384">
    <property type="entry name" value="HTH_23"/>
    <property type="match status" value="1"/>
</dbReference>
<keyword evidence="2" id="KW-1185">Reference proteome</keyword>
<gene>
    <name evidence="1" type="ORF">H6G72_09050</name>
</gene>
<name>A0ABR8EB42_9CYAN</name>
<accession>A0ABR8EB42</accession>
<dbReference type="InterPro" id="IPR009057">
    <property type="entry name" value="Homeodomain-like_sf"/>
</dbReference>
<dbReference type="EMBL" id="JACJSK010000010">
    <property type="protein sequence ID" value="MBD2543986.1"/>
    <property type="molecule type" value="Genomic_DNA"/>
</dbReference>
<evidence type="ECO:0000313" key="1">
    <source>
        <dbReference type="EMBL" id="MBD2543986.1"/>
    </source>
</evidence>
<reference evidence="1 2" key="1">
    <citation type="journal article" date="2020" name="ISME J.">
        <title>Comparative genomics reveals insights into cyanobacterial evolution and habitat adaptation.</title>
        <authorList>
            <person name="Chen M.Y."/>
            <person name="Teng W.K."/>
            <person name="Zhao L."/>
            <person name="Hu C.X."/>
            <person name="Zhou Y.K."/>
            <person name="Han B.P."/>
            <person name="Song L.R."/>
            <person name="Shu W.S."/>
        </authorList>
    </citation>
    <scope>NUCLEOTIDE SEQUENCE [LARGE SCALE GENOMIC DNA]</scope>
    <source>
        <strain evidence="1 2">FACHB-1370</strain>
    </source>
</reference>
<dbReference type="SUPFAM" id="SSF46689">
    <property type="entry name" value="Homeodomain-like"/>
    <property type="match status" value="1"/>
</dbReference>
<organism evidence="1 2">
    <name type="scientific">Planktothricoides raciborskii FACHB-1370</name>
    <dbReference type="NCBI Taxonomy" id="2949576"/>
    <lineage>
        <taxon>Bacteria</taxon>
        <taxon>Bacillati</taxon>
        <taxon>Cyanobacteriota</taxon>
        <taxon>Cyanophyceae</taxon>
        <taxon>Oscillatoriophycideae</taxon>
        <taxon>Oscillatoriales</taxon>
        <taxon>Oscillatoriaceae</taxon>
        <taxon>Planktothricoides</taxon>
    </lineage>
</organism>
<protein>
    <submittedName>
        <fullName evidence="1">Helix-turn-helix domain-containing protein</fullName>
    </submittedName>
</protein>
<proteinExistence type="predicted"/>
<dbReference type="Proteomes" id="UP000641954">
    <property type="component" value="Unassembled WGS sequence"/>
</dbReference>
<comment type="caution">
    <text evidence="1">The sequence shown here is derived from an EMBL/GenBank/DDBJ whole genome shotgun (WGS) entry which is preliminary data.</text>
</comment>
<evidence type="ECO:0000313" key="2">
    <source>
        <dbReference type="Proteomes" id="UP000641954"/>
    </source>
</evidence>
<sequence>MGARLRVFLTPEEDRTLFELRKATTLPQRVKDRASVVRLNADGWYVEKIASHFNWSVERVRDTLHRWEKKGLGGLWDKPGRGNKPKWKEADIAYVEE</sequence>
<dbReference type="RefSeq" id="WP_190878000.1">
    <property type="nucleotide sequence ID" value="NZ_JACJSK010000010.1"/>
</dbReference>